<evidence type="ECO:0000313" key="2">
    <source>
        <dbReference type="Proteomes" id="UP000622317"/>
    </source>
</evidence>
<proteinExistence type="predicted"/>
<gene>
    <name evidence="1" type="ORF">IEN85_03940</name>
</gene>
<comment type="caution">
    <text evidence="1">The sequence shown here is derived from an EMBL/GenBank/DDBJ whole genome shotgun (WGS) entry which is preliminary data.</text>
</comment>
<dbReference type="SUPFAM" id="SSF55486">
    <property type="entry name" value="Metalloproteases ('zincins'), catalytic domain"/>
    <property type="match status" value="1"/>
</dbReference>
<protein>
    <submittedName>
        <fullName evidence="1">Metallopeptidase family protein</fullName>
    </submittedName>
</protein>
<sequence>MKLPRYDWPELERVARDVVTECMSELPDEIRPAAEKVPCLFKRYHPNAPHIDPEAMYMLGEYIAYGDDSGSVDESGVIAIYMGAIAWYCEDEGLDYEDEIRKTYLHELGHHFGWDEEEVEERGL</sequence>
<dbReference type="AlphaFoldDB" id="A0A927F596"/>
<dbReference type="InterPro" id="IPR010428">
    <property type="entry name" value="Zincin_1"/>
</dbReference>
<reference evidence="1" key="1">
    <citation type="submission" date="2020-09" db="EMBL/GenBank/DDBJ databases">
        <title>Pelagicoccus enzymogenes sp. nov. with an EPS production, isolated from marine sediment.</title>
        <authorList>
            <person name="Feng X."/>
        </authorList>
    </citation>
    <scope>NUCLEOTIDE SEQUENCE</scope>
    <source>
        <strain evidence="1">NFK12</strain>
    </source>
</reference>
<dbReference type="Pfam" id="PF06262">
    <property type="entry name" value="Zincin_1"/>
    <property type="match status" value="1"/>
</dbReference>
<dbReference type="InterPro" id="IPR038555">
    <property type="entry name" value="Zincin_1_sf"/>
</dbReference>
<dbReference type="EMBL" id="JACYFG010000006">
    <property type="protein sequence ID" value="MBD5778628.1"/>
    <property type="molecule type" value="Genomic_DNA"/>
</dbReference>
<dbReference type="RefSeq" id="WP_191615761.1">
    <property type="nucleotide sequence ID" value="NZ_JACYFG010000006.1"/>
</dbReference>
<organism evidence="1 2">
    <name type="scientific">Pelagicoccus enzymogenes</name>
    <dbReference type="NCBI Taxonomy" id="2773457"/>
    <lineage>
        <taxon>Bacteria</taxon>
        <taxon>Pseudomonadati</taxon>
        <taxon>Verrucomicrobiota</taxon>
        <taxon>Opitutia</taxon>
        <taxon>Puniceicoccales</taxon>
        <taxon>Pelagicoccaceae</taxon>
        <taxon>Pelagicoccus</taxon>
    </lineage>
</organism>
<dbReference type="Gene3D" id="3.30.2010.20">
    <property type="match status" value="1"/>
</dbReference>
<dbReference type="Proteomes" id="UP000622317">
    <property type="component" value="Unassembled WGS sequence"/>
</dbReference>
<accession>A0A927F596</accession>
<evidence type="ECO:0000313" key="1">
    <source>
        <dbReference type="EMBL" id="MBD5778628.1"/>
    </source>
</evidence>
<name>A0A927F596_9BACT</name>
<keyword evidence="2" id="KW-1185">Reference proteome</keyword>
<dbReference type="CDD" id="cd12952">
    <property type="entry name" value="MMP_ACEL2062"/>
    <property type="match status" value="1"/>
</dbReference>